<dbReference type="InterPro" id="IPR001544">
    <property type="entry name" value="Aminotrans_IV"/>
</dbReference>
<keyword evidence="3" id="KW-0808">Transferase</keyword>
<dbReference type="RefSeq" id="WP_160776707.1">
    <property type="nucleotide sequence ID" value="NZ_WUMV01000007.1"/>
</dbReference>
<dbReference type="NCBIfam" id="TIGR00553">
    <property type="entry name" value="pabB"/>
    <property type="match status" value="1"/>
</dbReference>
<dbReference type="AlphaFoldDB" id="A0A7X3LWN2"/>
<dbReference type="GO" id="GO:0009396">
    <property type="term" value="P:folic acid-containing compound biosynthetic process"/>
    <property type="evidence" value="ECO:0007669"/>
    <property type="project" value="InterPro"/>
</dbReference>
<keyword evidence="4" id="KW-1185">Reference proteome</keyword>
<reference evidence="3 4" key="1">
    <citation type="submission" date="2019-12" db="EMBL/GenBank/DDBJ databases">
        <authorList>
            <person name="Li M."/>
        </authorList>
    </citation>
    <scope>NUCLEOTIDE SEQUENCE [LARGE SCALE GENOMIC DNA]</scope>
    <source>
        <strain evidence="3 4">GBMRC 2046</strain>
    </source>
</reference>
<accession>A0A7X3LWN2</accession>
<proteinExistence type="predicted"/>
<name>A0A7X3LWN2_9HYPH</name>
<dbReference type="InterPro" id="IPR043132">
    <property type="entry name" value="BCAT-like_C"/>
</dbReference>
<keyword evidence="3" id="KW-0032">Aminotransferase</keyword>
<evidence type="ECO:0000313" key="4">
    <source>
        <dbReference type="Proteomes" id="UP000433101"/>
    </source>
</evidence>
<dbReference type="Pfam" id="PF01063">
    <property type="entry name" value="Aminotran_4"/>
    <property type="match status" value="1"/>
</dbReference>
<dbReference type="InterPro" id="IPR015890">
    <property type="entry name" value="Chorismate_C"/>
</dbReference>
<organism evidence="3 4">
    <name type="scientific">Stappia sediminis</name>
    <dbReference type="NCBI Taxonomy" id="2692190"/>
    <lineage>
        <taxon>Bacteria</taxon>
        <taxon>Pseudomonadati</taxon>
        <taxon>Pseudomonadota</taxon>
        <taxon>Alphaproteobacteria</taxon>
        <taxon>Hyphomicrobiales</taxon>
        <taxon>Stappiaceae</taxon>
        <taxon>Stappia</taxon>
    </lineage>
</organism>
<sequence>MKAGETTSANPCVLLLDAMRGGGGALLFENPCAIIETASLDGVGDCLRRVEAARAEGAYCAGYLAYEAGYAFEPKLAGADVSAFSVPLLWFGVFETASMLSPAEALRRLGARGGSSEPPEIRDLAFDMGRKAYDEAFARVQEHLARGDIYQANLTMRARFRLDGDPAALFADLLRRQPVGHAAYVDTGKSRILSLSPELFLERKGSTLRTRPMKGTARRGRTMREDRRIARELAADAKSRAENVMIVDLMRNDISRVTEAGSVKVPELFSVETYRTLFQMTSTVEGRIRTGVNFPEIAENLFPCGSITGAPKLSAMSILRDLETSPRGIYTGSIGYLSPDGDFRFNVAIRTLVIDKGGAGEVGTGSGVVFDSGAAPEYDECILKLRFMTEKQEPFGLIETLRWTPQDGYFLLSRHLDRLGESAAYFGFACDLGTVEKVLEERARAFAGERRVRLEMAADGTFDLTDTALAASAMTPWRVAICDTSVSAEDAFLYHKTTRRVFFDETRKALAGELGIDEVLFVNEDGFLTEGSYTSLFIERDGRLLTPALRHGLLPGTFRAALLETGRAIEADLTPADLANGAVFLGNSVRGLIKAEVLRRPLAAEAAE</sequence>
<dbReference type="EMBL" id="WUMV01000007">
    <property type="protein sequence ID" value="MXN66492.1"/>
    <property type="molecule type" value="Genomic_DNA"/>
</dbReference>
<dbReference type="InterPro" id="IPR005802">
    <property type="entry name" value="ADC_synth_comp_1"/>
</dbReference>
<dbReference type="NCBIfam" id="NF005698">
    <property type="entry name" value="PRK07508.1"/>
    <property type="match status" value="1"/>
</dbReference>
<dbReference type="PANTHER" id="PTHR11236:SF50">
    <property type="entry name" value="AMINODEOXYCHORISMATE SYNTHASE COMPONENT 1"/>
    <property type="match status" value="1"/>
</dbReference>
<dbReference type="InterPro" id="IPR019999">
    <property type="entry name" value="Anth_synth_I-like"/>
</dbReference>
<dbReference type="GO" id="GO:0000162">
    <property type="term" value="P:L-tryptophan biosynthetic process"/>
    <property type="evidence" value="ECO:0007669"/>
    <property type="project" value="TreeGrafter"/>
</dbReference>
<dbReference type="PRINTS" id="PR00095">
    <property type="entry name" value="ANTSNTHASEI"/>
</dbReference>
<dbReference type="Proteomes" id="UP000433101">
    <property type="component" value="Unassembled WGS sequence"/>
</dbReference>
<gene>
    <name evidence="3" type="ORF">GR183_16370</name>
</gene>
<dbReference type="Gene3D" id="3.20.10.10">
    <property type="entry name" value="D-amino Acid Aminotransferase, subunit A, domain 2"/>
    <property type="match status" value="1"/>
</dbReference>
<dbReference type="SUPFAM" id="SSF56322">
    <property type="entry name" value="ADC synthase"/>
    <property type="match status" value="1"/>
</dbReference>
<dbReference type="Pfam" id="PF00425">
    <property type="entry name" value="Chorismate_bind"/>
    <property type="match status" value="1"/>
</dbReference>
<dbReference type="InterPro" id="IPR005801">
    <property type="entry name" value="ADC_synthase"/>
</dbReference>
<dbReference type="SUPFAM" id="SSF56752">
    <property type="entry name" value="D-aminoacid aminotransferase-like PLP-dependent enzymes"/>
    <property type="match status" value="1"/>
</dbReference>
<dbReference type="Gene3D" id="3.60.120.10">
    <property type="entry name" value="Anthranilate synthase"/>
    <property type="match status" value="1"/>
</dbReference>
<evidence type="ECO:0000313" key="3">
    <source>
        <dbReference type="EMBL" id="MXN66492.1"/>
    </source>
</evidence>
<evidence type="ECO:0000256" key="1">
    <source>
        <dbReference type="ARBA" id="ARBA00014472"/>
    </source>
</evidence>
<dbReference type="InterPro" id="IPR043131">
    <property type="entry name" value="BCAT-like_N"/>
</dbReference>
<dbReference type="InterPro" id="IPR036038">
    <property type="entry name" value="Aminotransferase-like"/>
</dbReference>
<evidence type="ECO:0000259" key="2">
    <source>
        <dbReference type="Pfam" id="PF00425"/>
    </source>
</evidence>
<dbReference type="Gene3D" id="3.30.470.10">
    <property type="match status" value="1"/>
</dbReference>
<feature type="domain" description="Chorismate-utilising enzyme C-terminal" evidence="2">
    <location>
        <begin position="130"/>
        <end position="384"/>
    </location>
</feature>
<protein>
    <recommendedName>
        <fullName evidence="1">Probable branched-chain-amino-acid aminotransferase</fullName>
    </recommendedName>
</protein>
<dbReference type="GO" id="GO:0046820">
    <property type="term" value="F:4-amino-4-deoxychorismate synthase activity"/>
    <property type="evidence" value="ECO:0007669"/>
    <property type="project" value="TreeGrafter"/>
</dbReference>
<dbReference type="PANTHER" id="PTHR11236">
    <property type="entry name" value="AMINOBENZOATE/ANTHRANILATE SYNTHASE"/>
    <property type="match status" value="1"/>
</dbReference>
<comment type="caution">
    <text evidence="3">The sequence shown here is derived from an EMBL/GenBank/DDBJ whole genome shotgun (WGS) entry which is preliminary data.</text>
</comment>